<sequence length="667" mass="74422">MDSEGLGIWNAWSIYENPEICAMYEIFEKIGSGTYADVYRGMRKEDGLVVALKEVHESQSSVRELEALLLLRNQPNVVQLIDYFWQDLGVVLVLEYLPSSMQEVLEVSKGNPGDAKIKQWMFQLLNGLAVCHAAFVIHRDLKPSNLLLAADGTLKIADFGQARVMKRLQDNDLVETDLQVCSSSPEHKDGFEDVKITHNQDNGYSVSCNNLRDWLDNKTLEEASLGGPILEKDDSELKYKVKVREKEPITNAQVSTFSKASHKMQSTMQALDFEAEKLPWMSAEFSSNNFPSPTASADPTVSSGQEDVAHICKKFRRAALPGEHQAIASSHAAQQDSTILSQDSVVNKEVELWLEGKSICNLSPSATIASHESRPQFQRQNLPLVWDMHCDARVEEDREILIKDLSPGKNIAEDLRKGVCAEEIKKGLSKHSSSNSQSSENVKDDRDDGQSWNGTISEGGRWSQTEATIQQSEINRDALFNTEYSNEKLDSAGNGHAYIGTNEKLFTDIDSLTSERSKVKRQDSSEFTLCVGTRWYRAPELLYGATRYGNSVDLWAVGCIFGELLKGDPIFPGSSDIDQLSRIVEILGAPNEEKWPGASDLPDYAKIYFGDNASPVSFQKYFPRASVSACQLLEKFLVYDPPSRISASEALMDQYFMQNSSQNASRD</sequence>
<comment type="caution">
    <text evidence="1">The sequence shown here is derived from an EMBL/GenBank/DDBJ whole genome shotgun (WGS) entry which is preliminary data.</text>
</comment>
<name>A0ACC2CR78_DIPCM</name>
<evidence type="ECO:0000313" key="1">
    <source>
        <dbReference type="EMBL" id="KAJ7544465.1"/>
    </source>
</evidence>
<evidence type="ECO:0000313" key="2">
    <source>
        <dbReference type="Proteomes" id="UP001162992"/>
    </source>
</evidence>
<proteinExistence type="predicted"/>
<gene>
    <name evidence="1" type="ORF">O6H91_09G080100</name>
</gene>
<accession>A0ACC2CR78</accession>
<keyword evidence="2" id="KW-1185">Reference proteome</keyword>
<organism evidence="1 2">
    <name type="scientific">Diphasiastrum complanatum</name>
    <name type="common">Issler's clubmoss</name>
    <name type="synonym">Lycopodium complanatum</name>
    <dbReference type="NCBI Taxonomy" id="34168"/>
    <lineage>
        <taxon>Eukaryota</taxon>
        <taxon>Viridiplantae</taxon>
        <taxon>Streptophyta</taxon>
        <taxon>Embryophyta</taxon>
        <taxon>Tracheophyta</taxon>
        <taxon>Lycopodiopsida</taxon>
        <taxon>Lycopodiales</taxon>
        <taxon>Lycopodiaceae</taxon>
        <taxon>Lycopodioideae</taxon>
        <taxon>Diphasiastrum</taxon>
    </lineage>
</organism>
<dbReference type="Proteomes" id="UP001162992">
    <property type="component" value="Chromosome 9"/>
</dbReference>
<reference evidence="2" key="1">
    <citation type="journal article" date="2024" name="Proc. Natl. Acad. Sci. U.S.A.">
        <title>Extraordinary preservation of gene collinearity over three hundred million years revealed in homosporous lycophytes.</title>
        <authorList>
            <person name="Li C."/>
            <person name="Wickell D."/>
            <person name="Kuo L.Y."/>
            <person name="Chen X."/>
            <person name="Nie B."/>
            <person name="Liao X."/>
            <person name="Peng D."/>
            <person name="Ji J."/>
            <person name="Jenkins J."/>
            <person name="Williams M."/>
            <person name="Shu S."/>
            <person name="Plott C."/>
            <person name="Barry K."/>
            <person name="Rajasekar S."/>
            <person name="Grimwood J."/>
            <person name="Han X."/>
            <person name="Sun S."/>
            <person name="Hou Z."/>
            <person name="He W."/>
            <person name="Dai G."/>
            <person name="Sun C."/>
            <person name="Schmutz J."/>
            <person name="Leebens-Mack J.H."/>
            <person name="Li F.W."/>
            <person name="Wang L."/>
        </authorList>
    </citation>
    <scope>NUCLEOTIDE SEQUENCE [LARGE SCALE GENOMIC DNA]</scope>
    <source>
        <strain evidence="2">cv. PW_Plant_1</strain>
    </source>
</reference>
<protein>
    <submittedName>
        <fullName evidence="1">Uncharacterized protein</fullName>
    </submittedName>
</protein>
<dbReference type="EMBL" id="CM055100">
    <property type="protein sequence ID" value="KAJ7544465.1"/>
    <property type="molecule type" value="Genomic_DNA"/>
</dbReference>